<gene>
    <name evidence="1" type="ORF">FCN80_06020</name>
</gene>
<dbReference type="Proteomes" id="UP000305202">
    <property type="component" value="Unassembled WGS sequence"/>
</dbReference>
<dbReference type="RefSeq" id="WP_136989035.1">
    <property type="nucleotide sequence ID" value="NZ_SZPQ01000004.1"/>
</dbReference>
<name>A0ABY2SNS0_9HYPH</name>
<organism evidence="1 2">
    <name type="scientific">Martelella alba</name>
    <dbReference type="NCBI Taxonomy" id="2590451"/>
    <lineage>
        <taxon>Bacteria</taxon>
        <taxon>Pseudomonadati</taxon>
        <taxon>Pseudomonadota</taxon>
        <taxon>Alphaproteobacteria</taxon>
        <taxon>Hyphomicrobiales</taxon>
        <taxon>Aurantimonadaceae</taxon>
        <taxon>Martelella</taxon>
    </lineage>
</organism>
<evidence type="ECO:0008006" key="3">
    <source>
        <dbReference type="Google" id="ProtNLM"/>
    </source>
</evidence>
<accession>A0ABY2SNS0</accession>
<dbReference type="EMBL" id="SZPQ01000004">
    <property type="protein sequence ID" value="TKI07442.1"/>
    <property type="molecule type" value="Genomic_DNA"/>
</dbReference>
<evidence type="ECO:0000313" key="2">
    <source>
        <dbReference type="Proteomes" id="UP000305202"/>
    </source>
</evidence>
<reference evidence="1 2" key="1">
    <citation type="submission" date="2019-04" db="EMBL/GenBank/DDBJ databases">
        <authorList>
            <person name="Li M."/>
            <person name="Gao C."/>
        </authorList>
    </citation>
    <scope>NUCLEOTIDE SEQUENCE [LARGE SCALE GENOMIC DNA]</scope>
    <source>
        <strain evidence="1 2">BGMRC 2031</strain>
    </source>
</reference>
<proteinExistence type="predicted"/>
<keyword evidence="2" id="KW-1185">Reference proteome</keyword>
<comment type="caution">
    <text evidence="1">The sequence shown here is derived from an EMBL/GenBank/DDBJ whole genome shotgun (WGS) entry which is preliminary data.</text>
</comment>
<evidence type="ECO:0000313" key="1">
    <source>
        <dbReference type="EMBL" id="TKI07442.1"/>
    </source>
</evidence>
<sequence length="106" mass="12723">MGFNDIKKEAIKRLKAGAYTHEARGKIDVKNLFATGQISEEYVIELITKTSGDYYCCYKHYHDSDVMIHILKPYKDQVRWYVKFYFYCHDIFFISVHHDEAYYENC</sequence>
<protein>
    <recommendedName>
        <fullName evidence="3">MqsR (Motility quorum-sensing regulator) toxin of toxin-antitoxin system</fullName>
    </recommendedName>
</protein>